<reference evidence="9 10" key="1">
    <citation type="submission" date="2023-06" db="EMBL/GenBank/DDBJ databases">
        <title>Alkalimonas sp., MEB004 an alkaliphilic bacterium isolated from Lonar Lake, India.</title>
        <authorList>
            <person name="Joshi A."/>
            <person name="Thite S."/>
        </authorList>
    </citation>
    <scope>NUCLEOTIDE SEQUENCE [LARGE SCALE GENOMIC DNA]</scope>
    <source>
        <strain evidence="9 10">MEB004</strain>
    </source>
</reference>
<dbReference type="InterPro" id="IPR035680">
    <property type="entry name" value="Clx_II_MBL"/>
</dbReference>
<proteinExistence type="inferred from homology"/>
<comment type="catalytic activity">
    <reaction evidence="1 7">
        <text>an S-(2-hydroxyacyl)glutathione + H2O = a 2-hydroxy carboxylate + glutathione + H(+)</text>
        <dbReference type="Rhea" id="RHEA:21864"/>
        <dbReference type="ChEBI" id="CHEBI:15377"/>
        <dbReference type="ChEBI" id="CHEBI:15378"/>
        <dbReference type="ChEBI" id="CHEBI:57925"/>
        <dbReference type="ChEBI" id="CHEBI:58896"/>
        <dbReference type="ChEBI" id="CHEBI:71261"/>
        <dbReference type="EC" id="3.1.2.6"/>
    </reaction>
</comment>
<dbReference type="Proteomes" id="UP001339167">
    <property type="component" value="Unassembled WGS sequence"/>
</dbReference>
<dbReference type="InterPro" id="IPR017782">
    <property type="entry name" value="Hydroxyacylglutathione_Hdrlase"/>
</dbReference>
<dbReference type="InterPro" id="IPR050110">
    <property type="entry name" value="Glyoxalase_II_hydrolase"/>
</dbReference>
<dbReference type="PIRSF" id="PIRSF005457">
    <property type="entry name" value="Glx"/>
    <property type="match status" value="1"/>
</dbReference>
<dbReference type="Pfam" id="PF00753">
    <property type="entry name" value="Lactamase_B"/>
    <property type="match status" value="1"/>
</dbReference>
<dbReference type="Pfam" id="PF16123">
    <property type="entry name" value="HAGH_C"/>
    <property type="match status" value="1"/>
</dbReference>
<evidence type="ECO:0000259" key="8">
    <source>
        <dbReference type="SMART" id="SM00849"/>
    </source>
</evidence>
<evidence type="ECO:0000256" key="3">
    <source>
        <dbReference type="ARBA" id="ARBA00006759"/>
    </source>
</evidence>
<feature type="binding site" evidence="7">
    <location>
        <position position="63"/>
    </location>
    <ligand>
        <name>Zn(2+)</name>
        <dbReference type="ChEBI" id="CHEBI:29105"/>
        <label>2</label>
    </ligand>
</feature>
<comment type="cofactor">
    <cofactor evidence="7">
        <name>Zn(2+)</name>
        <dbReference type="ChEBI" id="CHEBI:29105"/>
    </cofactor>
    <text evidence="7">Binds 2 Zn(2+) ions per subunit.</text>
</comment>
<dbReference type="EC" id="3.1.2.6" evidence="7"/>
<comment type="similarity">
    <text evidence="3 7">Belongs to the metallo-beta-lactamase superfamily. Glyoxalase II family.</text>
</comment>
<feature type="binding site" evidence="7">
    <location>
        <position position="120"/>
    </location>
    <ligand>
        <name>Zn(2+)</name>
        <dbReference type="ChEBI" id="CHEBI:29105"/>
        <label>1</label>
    </ligand>
</feature>
<evidence type="ECO:0000313" key="9">
    <source>
        <dbReference type="EMBL" id="MEE2024496.1"/>
    </source>
</evidence>
<feature type="binding site" evidence="7">
    <location>
        <position position="64"/>
    </location>
    <ligand>
        <name>Zn(2+)</name>
        <dbReference type="ChEBI" id="CHEBI:29105"/>
        <label>2</label>
    </ligand>
</feature>
<accession>A0ABU7JFN2</accession>
<dbReference type="HAMAP" id="MF_01374">
    <property type="entry name" value="Glyoxalase_2"/>
    <property type="match status" value="1"/>
</dbReference>
<feature type="domain" description="Metallo-beta-lactamase" evidence="8">
    <location>
        <begin position="16"/>
        <end position="180"/>
    </location>
</feature>
<evidence type="ECO:0000256" key="6">
    <source>
        <dbReference type="ARBA" id="ARBA00022833"/>
    </source>
</evidence>
<dbReference type="Gene3D" id="3.60.15.10">
    <property type="entry name" value="Ribonuclease Z/Hydroxyacylglutathione hydrolase-like"/>
    <property type="match status" value="1"/>
</dbReference>
<dbReference type="InterPro" id="IPR036866">
    <property type="entry name" value="RibonucZ/Hydroxyglut_hydro"/>
</dbReference>
<dbReference type="SMART" id="SM00849">
    <property type="entry name" value="Lactamase_B"/>
    <property type="match status" value="1"/>
</dbReference>
<comment type="function">
    <text evidence="7">Thiolesterase that catalyzes the hydrolysis of S-D-lactoyl-glutathione to form glutathione and D-lactic acid.</text>
</comment>
<dbReference type="InterPro" id="IPR001279">
    <property type="entry name" value="Metallo-B-lactamas"/>
</dbReference>
<sequence>MQPEKLTITPLTAFQDNYIWCLTQPDSDALLVVDPGDADVVKQFAHSNRKQLTSILVTHHHWDHTDGIAALKQQWPDVRVYGPAYEANQISTLTHSVQDNDSLTLPDFGLTLNVLHLPGHTLGHIGYYAALPHHAPWLFCGDTLFSAGCGRLFEGSPEQMHQSLQRLVNLPDETRVYCTHEYTLANLAFARAVEPDNQAVIAHLAHCQQLRHNQQPTLPSTLATEKAINPFLRCHLPDLQRKYDCSSAQATFTALRTDKDQFKS</sequence>
<gene>
    <name evidence="7 9" type="primary">gloB</name>
    <name evidence="9" type="ORF">QWF21_09565</name>
</gene>
<comment type="pathway">
    <text evidence="2 7">Secondary metabolite metabolism; methylglyoxal degradation; (R)-lactate from methylglyoxal: step 2/2.</text>
</comment>
<name>A0ABU7JFN2_9GAMM</name>
<feature type="binding site" evidence="7">
    <location>
        <position position="180"/>
    </location>
    <ligand>
        <name>Zn(2+)</name>
        <dbReference type="ChEBI" id="CHEBI:29105"/>
        <label>2</label>
    </ligand>
</feature>
<dbReference type="NCBIfam" id="TIGR03413">
    <property type="entry name" value="GSH_gloB"/>
    <property type="match status" value="1"/>
</dbReference>
<dbReference type="CDD" id="cd07723">
    <property type="entry name" value="hydroxyacylglutathione_hydrolase_MBL-fold"/>
    <property type="match status" value="1"/>
</dbReference>
<dbReference type="EMBL" id="JAUGZK010000006">
    <property type="protein sequence ID" value="MEE2024496.1"/>
    <property type="molecule type" value="Genomic_DNA"/>
</dbReference>
<protein>
    <recommendedName>
        <fullName evidence="7">Hydroxyacylglutathione hydrolase</fullName>
        <ecNumber evidence="7">3.1.2.6</ecNumber>
    </recommendedName>
    <alternativeName>
        <fullName evidence="7">Glyoxalase II</fullName>
        <shortName evidence="7">Glx II</shortName>
    </alternativeName>
</protein>
<keyword evidence="4 7" id="KW-0479">Metal-binding</keyword>
<keyword evidence="5 7" id="KW-0378">Hydrolase</keyword>
<evidence type="ECO:0000256" key="4">
    <source>
        <dbReference type="ARBA" id="ARBA00022723"/>
    </source>
</evidence>
<evidence type="ECO:0000313" key="10">
    <source>
        <dbReference type="Proteomes" id="UP001339167"/>
    </source>
</evidence>
<feature type="binding site" evidence="7">
    <location>
        <position position="142"/>
    </location>
    <ligand>
        <name>Zn(2+)</name>
        <dbReference type="ChEBI" id="CHEBI:29105"/>
        <label>1</label>
    </ligand>
</feature>
<organism evidence="9 10">
    <name type="scientific">Alkalimonas mucilaginosa</name>
    <dbReference type="NCBI Taxonomy" id="3057676"/>
    <lineage>
        <taxon>Bacteria</taxon>
        <taxon>Pseudomonadati</taxon>
        <taxon>Pseudomonadota</taxon>
        <taxon>Gammaproteobacteria</taxon>
        <taxon>Alkalimonas</taxon>
    </lineage>
</organism>
<keyword evidence="6 7" id="KW-0862">Zinc</keyword>
<dbReference type="RefSeq" id="WP_330087827.1">
    <property type="nucleotide sequence ID" value="NZ_JAUGZK010000006.1"/>
</dbReference>
<dbReference type="GO" id="GO:0004416">
    <property type="term" value="F:hydroxyacylglutathione hydrolase activity"/>
    <property type="evidence" value="ECO:0007669"/>
    <property type="project" value="UniProtKB-EC"/>
</dbReference>
<evidence type="ECO:0000256" key="7">
    <source>
        <dbReference type="HAMAP-Rule" id="MF_01374"/>
    </source>
</evidence>
<evidence type="ECO:0000256" key="1">
    <source>
        <dbReference type="ARBA" id="ARBA00001623"/>
    </source>
</evidence>
<dbReference type="PANTHER" id="PTHR43705">
    <property type="entry name" value="HYDROXYACYLGLUTATHIONE HYDROLASE"/>
    <property type="match status" value="1"/>
</dbReference>
<evidence type="ECO:0000256" key="5">
    <source>
        <dbReference type="ARBA" id="ARBA00022801"/>
    </source>
</evidence>
<feature type="binding site" evidence="7">
    <location>
        <position position="61"/>
    </location>
    <ligand>
        <name>Zn(2+)</name>
        <dbReference type="ChEBI" id="CHEBI:29105"/>
        <label>1</label>
    </ligand>
</feature>
<evidence type="ECO:0000256" key="2">
    <source>
        <dbReference type="ARBA" id="ARBA00004963"/>
    </source>
</evidence>
<comment type="caution">
    <text evidence="9">The sequence shown here is derived from an EMBL/GenBank/DDBJ whole genome shotgun (WGS) entry which is preliminary data.</text>
</comment>
<comment type="subunit">
    <text evidence="7">Monomer.</text>
</comment>
<dbReference type="SUPFAM" id="SSF56281">
    <property type="entry name" value="Metallo-hydrolase/oxidoreductase"/>
    <property type="match status" value="1"/>
</dbReference>
<dbReference type="PANTHER" id="PTHR43705:SF1">
    <property type="entry name" value="HYDROXYACYLGLUTATHIONE HYDROLASE GLOB"/>
    <property type="match status" value="1"/>
</dbReference>
<feature type="binding site" evidence="7">
    <location>
        <position position="142"/>
    </location>
    <ligand>
        <name>Zn(2+)</name>
        <dbReference type="ChEBI" id="CHEBI:29105"/>
        <label>2</label>
    </ligand>
</feature>
<feature type="binding site" evidence="7">
    <location>
        <position position="59"/>
    </location>
    <ligand>
        <name>Zn(2+)</name>
        <dbReference type="ChEBI" id="CHEBI:29105"/>
        <label>1</label>
    </ligand>
</feature>
<dbReference type="InterPro" id="IPR032282">
    <property type="entry name" value="HAGH_C"/>
</dbReference>
<keyword evidence="10" id="KW-1185">Reference proteome</keyword>